<organism evidence="3 4">
    <name type="scientific">Vannielia litorea</name>
    <dbReference type="NCBI Taxonomy" id="1217970"/>
    <lineage>
        <taxon>Bacteria</taxon>
        <taxon>Pseudomonadati</taxon>
        <taxon>Pseudomonadota</taxon>
        <taxon>Alphaproteobacteria</taxon>
        <taxon>Rhodobacterales</taxon>
        <taxon>Paracoccaceae</taxon>
        <taxon>Vannielia</taxon>
    </lineage>
</organism>
<evidence type="ECO:0000313" key="3">
    <source>
        <dbReference type="EMBL" id="SIO21903.1"/>
    </source>
</evidence>
<protein>
    <submittedName>
        <fullName evidence="3">PQQ-like domain-containing protein</fullName>
    </submittedName>
</protein>
<dbReference type="Pfam" id="PF13360">
    <property type="entry name" value="PQQ_2"/>
    <property type="match status" value="1"/>
</dbReference>
<dbReference type="SUPFAM" id="SSF82171">
    <property type="entry name" value="DPP6 N-terminal domain-like"/>
    <property type="match status" value="1"/>
</dbReference>
<proteinExistence type="predicted"/>
<dbReference type="InterPro" id="IPR051200">
    <property type="entry name" value="Host-pathogen_enzymatic-act"/>
</dbReference>
<dbReference type="AlphaFoldDB" id="A0A1N6HQ62"/>
<dbReference type="InterPro" id="IPR015943">
    <property type="entry name" value="WD40/YVTN_repeat-like_dom_sf"/>
</dbReference>
<dbReference type="InterPro" id="IPR002372">
    <property type="entry name" value="PQQ_rpt_dom"/>
</dbReference>
<gene>
    <name evidence="3" type="ORF">SAMN05444002_3587</name>
</gene>
<reference evidence="4" key="1">
    <citation type="submission" date="2016-11" db="EMBL/GenBank/DDBJ databases">
        <authorList>
            <person name="Varghese N."/>
            <person name="Submissions S."/>
        </authorList>
    </citation>
    <scope>NUCLEOTIDE SEQUENCE [LARGE SCALE GENOMIC DNA]</scope>
    <source>
        <strain evidence="4">DSM 29440</strain>
    </source>
</reference>
<accession>A0A1N6HQ62</accession>
<dbReference type="RefSeq" id="WP_074257474.1">
    <property type="nucleotide sequence ID" value="NZ_FSRL01000001.1"/>
</dbReference>
<evidence type="ECO:0000256" key="1">
    <source>
        <dbReference type="SAM" id="SignalP"/>
    </source>
</evidence>
<dbReference type="STRING" id="1217970.SAMN05444002_3587"/>
<feature type="chain" id="PRO_5009936432" evidence="1">
    <location>
        <begin position="21"/>
        <end position="345"/>
    </location>
</feature>
<dbReference type="PANTHER" id="PTHR47197:SF3">
    <property type="entry name" value="DIHYDRO-HEME D1 DEHYDROGENASE"/>
    <property type="match status" value="1"/>
</dbReference>
<dbReference type="PANTHER" id="PTHR47197">
    <property type="entry name" value="PROTEIN NIRF"/>
    <property type="match status" value="1"/>
</dbReference>
<name>A0A1N6HQ62_9RHOB</name>
<dbReference type="EMBL" id="FSRL01000001">
    <property type="protein sequence ID" value="SIO21903.1"/>
    <property type="molecule type" value="Genomic_DNA"/>
</dbReference>
<dbReference type="Proteomes" id="UP000184932">
    <property type="component" value="Unassembled WGS sequence"/>
</dbReference>
<feature type="domain" description="Pyrrolo-quinoline quinone repeat" evidence="2">
    <location>
        <begin position="28"/>
        <end position="153"/>
    </location>
</feature>
<sequence length="345" mass="36739">MKRILAALALSTSLALPAAANLPSGGLGGFSLSPDGATLLAGGDNRVIYVIDTATFEVKDRIWSPSMPVWMDHSADGSLVYVLDSDDVLTAYAAADMSKKWAIDRVRDMVFRPEANRIVQWRGASGGTEITVIDAASGAQTKTIATPEGTNIDSAGLSDDGAMLYAITRQDKTEEETKEQPGDDVKGLDKEIFRKKHDGYMAQLLTVDLEAGTTAATPSWYSASNFDDVRKVGEQVFYLKPGSDPMVADAAGEVTMLDLQRANGDYVEISPDATEIVAGDGGKVSFIPVTGGAPLTIGVEDLPGWFEKTQGFEYLPDGRVVAVTDGWRIVVIDRAAGSATAYPVY</sequence>
<keyword evidence="4" id="KW-1185">Reference proteome</keyword>
<evidence type="ECO:0000313" key="4">
    <source>
        <dbReference type="Proteomes" id="UP000184932"/>
    </source>
</evidence>
<feature type="signal peptide" evidence="1">
    <location>
        <begin position="1"/>
        <end position="20"/>
    </location>
</feature>
<evidence type="ECO:0000259" key="2">
    <source>
        <dbReference type="Pfam" id="PF13360"/>
    </source>
</evidence>
<keyword evidence="1" id="KW-0732">Signal</keyword>
<dbReference type="OrthoDB" id="7810522at2"/>
<dbReference type="Gene3D" id="2.130.10.10">
    <property type="entry name" value="YVTN repeat-like/Quinoprotein amine dehydrogenase"/>
    <property type="match status" value="1"/>
</dbReference>